<feature type="transmembrane region" description="Helical" evidence="1">
    <location>
        <begin position="172"/>
        <end position="195"/>
    </location>
</feature>
<dbReference type="EMBL" id="RBIM01000001">
    <property type="protein sequence ID" value="RKR03842.1"/>
    <property type="molecule type" value="Genomic_DNA"/>
</dbReference>
<feature type="transmembrane region" description="Helical" evidence="1">
    <location>
        <begin position="6"/>
        <end position="28"/>
    </location>
</feature>
<dbReference type="AlphaFoldDB" id="A0A495DLN5"/>
<dbReference type="PANTHER" id="PTHR34289">
    <property type="entry name" value="PROTEIN, PUTATIVE (DUF819)-RELATED"/>
    <property type="match status" value="1"/>
</dbReference>
<feature type="transmembrane region" description="Helical" evidence="1">
    <location>
        <begin position="234"/>
        <end position="255"/>
    </location>
</feature>
<accession>A0A495DLN5</accession>
<feature type="transmembrane region" description="Helical" evidence="1">
    <location>
        <begin position="40"/>
        <end position="57"/>
    </location>
</feature>
<feature type="transmembrane region" description="Helical" evidence="1">
    <location>
        <begin position="333"/>
        <end position="354"/>
    </location>
</feature>
<evidence type="ECO:0000313" key="3">
    <source>
        <dbReference type="Proteomes" id="UP000273675"/>
    </source>
</evidence>
<dbReference type="OrthoDB" id="653763at2"/>
<feature type="transmembrane region" description="Helical" evidence="1">
    <location>
        <begin position="389"/>
        <end position="413"/>
    </location>
</feature>
<keyword evidence="1" id="KW-0472">Membrane</keyword>
<dbReference type="Pfam" id="PF05684">
    <property type="entry name" value="DUF819"/>
    <property type="match status" value="1"/>
</dbReference>
<name>A0A495DLN5_9PROT</name>
<reference evidence="2 3" key="1">
    <citation type="submission" date="2018-10" db="EMBL/GenBank/DDBJ databases">
        <title>Genomic Encyclopedia of Type Strains, Phase IV (KMG-IV): sequencing the most valuable type-strain genomes for metagenomic binning, comparative biology and taxonomic classification.</title>
        <authorList>
            <person name="Goeker M."/>
        </authorList>
    </citation>
    <scope>NUCLEOTIDE SEQUENCE [LARGE SCALE GENOMIC DNA]</scope>
    <source>
        <strain evidence="2 3">DSM 4734</strain>
    </source>
</reference>
<organism evidence="2 3">
    <name type="scientific">Maricaulis maris</name>
    <dbReference type="NCBI Taxonomy" id="74318"/>
    <lineage>
        <taxon>Bacteria</taxon>
        <taxon>Pseudomonadati</taxon>
        <taxon>Pseudomonadota</taxon>
        <taxon>Alphaproteobacteria</taxon>
        <taxon>Maricaulales</taxon>
        <taxon>Maricaulaceae</taxon>
        <taxon>Maricaulis</taxon>
    </lineage>
</organism>
<gene>
    <name evidence="2" type="ORF">C7435_0284</name>
</gene>
<keyword evidence="1" id="KW-1133">Transmembrane helix</keyword>
<dbReference type="InterPro" id="IPR008537">
    <property type="entry name" value="DUF819"/>
</dbReference>
<proteinExistence type="predicted"/>
<evidence type="ECO:0000256" key="1">
    <source>
        <dbReference type="SAM" id="Phobius"/>
    </source>
</evidence>
<feature type="transmembrane region" description="Helical" evidence="1">
    <location>
        <begin position="306"/>
        <end position="327"/>
    </location>
</feature>
<feature type="transmembrane region" description="Helical" evidence="1">
    <location>
        <begin position="103"/>
        <end position="128"/>
    </location>
</feature>
<feature type="transmembrane region" description="Helical" evidence="1">
    <location>
        <begin position="77"/>
        <end position="96"/>
    </location>
</feature>
<comment type="caution">
    <text evidence="2">The sequence shown here is derived from an EMBL/GenBank/DDBJ whole genome shotgun (WGS) entry which is preliminary data.</text>
</comment>
<keyword evidence="1" id="KW-0812">Transmembrane</keyword>
<feature type="transmembrane region" description="Helical" evidence="1">
    <location>
        <begin position="275"/>
        <end position="294"/>
    </location>
</feature>
<dbReference type="Proteomes" id="UP000273675">
    <property type="component" value="Unassembled WGS sequence"/>
</dbReference>
<sequence length="422" mass="44931">MDAETAPLFSNDAIIMGLLAVLLGAVFWTSNLDNKLAKGFYRIFPPLLLCYFLPSLLNLFNIVDPEASQTYFVASRYLLPAALVLLTMSADLPATFKLGPKALIMFFTGTIGVVLGGPVALFIASILFPDLIGVTGPDAVWRGMSTVAGTWIGGGANQAAMYEFFGVGSEVYSAWIAVDIIVANIWMAFLLLGVANAKRIDKALNADSRSVDTLREKAEGFEKTHARIPELKDLMIILAFGLGAMGLSHIVADFMGPWVGANFPGLADLGLNSGFFWLMLSATVIGVALSFTKARKLSGVGSMKVGSVFIYVLVATIGMRMDITAIFRNTEFFVIGIIWMLVHVALLLLVAWLIKAPTFFIAVGSKANIGGAASAPVVAAAFHPSLAPVGVLLAVVGYIVGTWAAMMTGYLMMFMMGASVTP</sequence>
<protein>
    <submittedName>
        <fullName evidence="2">Putative membrane protein</fullName>
    </submittedName>
</protein>
<dbReference type="RefSeq" id="WP_075188742.1">
    <property type="nucleotide sequence ID" value="NZ_RBIM01000001.1"/>
</dbReference>
<evidence type="ECO:0000313" key="2">
    <source>
        <dbReference type="EMBL" id="RKR03842.1"/>
    </source>
</evidence>
<dbReference type="PANTHER" id="PTHR34289:SF8">
    <property type="entry name" value="DUF819 DOMAIN-CONTAINING PROTEIN"/>
    <property type="match status" value="1"/>
</dbReference>
<feature type="transmembrane region" description="Helical" evidence="1">
    <location>
        <begin position="366"/>
        <end position="383"/>
    </location>
</feature>
<dbReference type="PRINTS" id="PR00173">
    <property type="entry name" value="EDTRNSPORT"/>
</dbReference>